<proteinExistence type="predicted"/>
<protein>
    <submittedName>
        <fullName evidence="1">Uncharacterized protein</fullName>
    </submittedName>
</protein>
<sequence length="99" mass="10945">MMKNSSRRRSSSSADHMKVELDISLAARRDGRLPKLPNSIQPATSANRLAGCAVYMLLLRIGYGLNAMLAEPWDSEWLGDETWGQPGLIRTAMIHSSES</sequence>
<evidence type="ECO:0000313" key="2">
    <source>
        <dbReference type="Proteomes" id="UP000235392"/>
    </source>
</evidence>
<name>A0A2N5VAJ5_9BASI</name>
<accession>A0A2N5VAJ5</accession>
<reference evidence="1 2" key="1">
    <citation type="submission" date="2017-11" db="EMBL/GenBank/DDBJ databases">
        <title>De novo assembly and phasing of dikaryotic genomes from two isolates of Puccinia coronata f. sp. avenae, the causal agent of oat crown rust.</title>
        <authorList>
            <person name="Miller M.E."/>
            <person name="Zhang Y."/>
            <person name="Omidvar V."/>
            <person name="Sperschneider J."/>
            <person name="Schwessinger B."/>
            <person name="Raley C."/>
            <person name="Palmer J.M."/>
            <person name="Garnica D."/>
            <person name="Upadhyaya N."/>
            <person name="Rathjen J."/>
            <person name="Taylor J.M."/>
            <person name="Park R.F."/>
            <person name="Dodds P.N."/>
            <person name="Hirsch C.D."/>
            <person name="Kianian S.F."/>
            <person name="Figueroa M."/>
        </authorList>
    </citation>
    <scope>NUCLEOTIDE SEQUENCE [LARGE SCALE GENOMIC DNA]</scope>
    <source>
        <strain evidence="1">12SD80</strain>
    </source>
</reference>
<dbReference type="Proteomes" id="UP000235392">
    <property type="component" value="Unassembled WGS sequence"/>
</dbReference>
<evidence type="ECO:0000313" key="1">
    <source>
        <dbReference type="EMBL" id="PLW47028.1"/>
    </source>
</evidence>
<gene>
    <name evidence="1" type="ORF">PCASD_03961</name>
</gene>
<dbReference type="AlphaFoldDB" id="A0A2N5VAJ5"/>
<comment type="caution">
    <text evidence="1">The sequence shown here is derived from an EMBL/GenBank/DDBJ whole genome shotgun (WGS) entry which is preliminary data.</text>
</comment>
<dbReference type="EMBL" id="PGCI01000034">
    <property type="protein sequence ID" value="PLW47028.1"/>
    <property type="molecule type" value="Genomic_DNA"/>
</dbReference>
<organism evidence="1 2">
    <name type="scientific">Puccinia coronata f. sp. avenae</name>
    <dbReference type="NCBI Taxonomy" id="200324"/>
    <lineage>
        <taxon>Eukaryota</taxon>
        <taxon>Fungi</taxon>
        <taxon>Dikarya</taxon>
        <taxon>Basidiomycota</taxon>
        <taxon>Pucciniomycotina</taxon>
        <taxon>Pucciniomycetes</taxon>
        <taxon>Pucciniales</taxon>
        <taxon>Pucciniaceae</taxon>
        <taxon>Puccinia</taxon>
    </lineage>
</organism>